<keyword evidence="4 11" id="KW-0547">Nucleotide-binding</keyword>
<dbReference type="GO" id="GO:0005656">
    <property type="term" value="C:nuclear pre-replicative complex"/>
    <property type="evidence" value="ECO:0007669"/>
    <property type="project" value="UniProtKB-ARBA"/>
</dbReference>
<dbReference type="InterPro" id="IPR012340">
    <property type="entry name" value="NA-bd_OB-fold"/>
</dbReference>
<dbReference type="InterPro" id="IPR041562">
    <property type="entry name" value="MCM_lid"/>
</dbReference>
<evidence type="ECO:0000256" key="5">
    <source>
        <dbReference type="ARBA" id="ARBA00022801"/>
    </source>
</evidence>
<evidence type="ECO:0000259" key="13">
    <source>
        <dbReference type="PROSITE" id="PS50051"/>
    </source>
</evidence>
<dbReference type="GO" id="GO:0042555">
    <property type="term" value="C:MCM complex"/>
    <property type="evidence" value="ECO:0007669"/>
    <property type="project" value="UniProtKB-UniRule"/>
</dbReference>
<evidence type="ECO:0000256" key="7">
    <source>
        <dbReference type="ARBA" id="ARBA00022840"/>
    </source>
</evidence>
<dbReference type="GO" id="GO:0043138">
    <property type="term" value="F:3'-5' DNA helicase activity"/>
    <property type="evidence" value="ECO:0007669"/>
    <property type="project" value="TreeGrafter"/>
</dbReference>
<dbReference type="AlphaFoldDB" id="A0A4T0FIJ0"/>
<evidence type="ECO:0000256" key="1">
    <source>
        <dbReference type="ARBA" id="ARBA00004123"/>
    </source>
</evidence>
<dbReference type="PRINTS" id="PR01657">
    <property type="entry name" value="MCMFAMILY"/>
</dbReference>
<organism evidence="14 15">
    <name type="scientific">Wallemia hederae</name>
    <dbReference type="NCBI Taxonomy" id="1540922"/>
    <lineage>
        <taxon>Eukaryota</taxon>
        <taxon>Fungi</taxon>
        <taxon>Dikarya</taxon>
        <taxon>Basidiomycota</taxon>
        <taxon>Wallemiomycotina</taxon>
        <taxon>Wallemiomycetes</taxon>
        <taxon>Wallemiales</taxon>
        <taxon>Wallemiaceae</taxon>
        <taxon>Wallemia</taxon>
    </lineage>
</organism>
<keyword evidence="10 12" id="KW-0131">Cell cycle</keyword>
<dbReference type="PRINTS" id="PR01661">
    <property type="entry name" value="MCMPROTEIN5"/>
</dbReference>
<comment type="function">
    <text evidence="12">Acts as component of the MCM2-7 complex (MCM complex) which is the replicative helicase essential for 'once per cell cycle' DNA replication initiation and elongation in eukaryotic cells. The active ATPase sites in the MCM2-7 ring are formed through the interaction surfaces of two neighboring subunits such that a critical structure of a conserved arginine finger motif is provided in trans relative to the ATP-binding site of the Walker A box of the adjacent subunit. The six ATPase active sites, however, are likely to contribute differentially to the complex helicase activity.</text>
</comment>
<keyword evidence="15" id="KW-1185">Reference proteome</keyword>
<keyword evidence="9 12" id="KW-0539">Nucleus</keyword>
<dbReference type="Proteomes" id="UP000310189">
    <property type="component" value="Unassembled WGS sequence"/>
</dbReference>
<dbReference type="InterPro" id="IPR008048">
    <property type="entry name" value="MCM5"/>
</dbReference>
<dbReference type="Pfam" id="PF00493">
    <property type="entry name" value="MCM"/>
    <property type="match status" value="2"/>
</dbReference>
<dbReference type="InterPro" id="IPR018525">
    <property type="entry name" value="MCM_CS"/>
</dbReference>
<dbReference type="GO" id="GO:0003688">
    <property type="term" value="F:DNA replication origin binding"/>
    <property type="evidence" value="ECO:0007669"/>
    <property type="project" value="UniProtKB-UniRule"/>
</dbReference>
<dbReference type="Pfam" id="PF21933">
    <property type="entry name" value="MCM5_C"/>
    <property type="match status" value="1"/>
</dbReference>
<dbReference type="Pfam" id="PF17207">
    <property type="entry name" value="MCM_OB"/>
    <property type="match status" value="1"/>
</dbReference>
<dbReference type="Gene3D" id="2.20.28.10">
    <property type="match status" value="1"/>
</dbReference>
<reference evidence="14 15" key="1">
    <citation type="submission" date="2019-03" db="EMBL/GenBank/DDBJ databases">
        <title>Sequencing 23 genomes of Wallemia ichthyophaga.</title>
        <authorList>
            <person name="Gostincar C."/>
        </authorList>
    </citation>
    <scope>NUCLEOTIDE SEQUENCE [LARGE SCALE GENOMIC DNA]</scope>
    <source>
        <strain evidence="14 15">EXF-5753</strain>
    </source>
</reference>
<dbReference type="GO" id="GO:0031261">
    <property type="term" value="C:DNA replication preinitiation complex"/>
    <property type="evidence" value="ECO:0007669"/>
    <property type="project" value="UniProtKB-ARBA"/>
</dbReference>
<comment type="subunit">
    <text evidence="12">Component of the MCM2-7 complex.</text>
</comment>
<feature type="domain" description="MCM C-terminal AAA(+) ATPase" evidence="13">
    <location>
        <begin position="417"/>
        <end position="641"/>
    </location>
</feature>
<dbReference type="InterPro" id="IPR027417">
    <property type="entry name" value="P-loop_NTPase"/>
</dbReference>
<dbReference type="InterPro" id="IPR027925">
    <property type="entry name" value="MCM_N"/>
</dbReference>
<dbReference type="CDD" id="cd17756">
    <property type="entry name" value="MCM5"/>
    <property type="match status" value="1"/>
</dbReference>
<dbReference type="GO" id="GO:0006270">
    <property type="term" value="P:DNA replication initiation"/>
    <property type="evidence" value="ECO:0007669"/>
    <property type="project" value="UniProtKB-UniRule"/>
</dbReference>
<dbReference type="InterPro" id="IPR031327">
    <property type="entry name" value="MCM"/>
</dbReference>
<dbReference type="InterPro" id="IPR001208">
    <property type="entry name" value="MCM_dom"/>
</dbReference>
<evidence type="ECO:0000256" key="12">
    <source>
        <dbReference type="RuleBase" id="RU368063"/>
    </source>
</evidence>
<evidence type="ECO:0000256" key="3">
    <source>
        <dbReference type="ARBA" id="ARBA00022705"/>
    </source>
</evidence>
<dbReference type="Gene3D" id="3.40.50.300">
    <property type="entry name" value="P-loop containing nucleotide triphosphate hydrolases"/>
    <property type="match status" value="1"/>
</dbReference>
<gene>
    <name evidence="14" type="ORF">E3P99_02857</name>
</gene>
<name>A0A4T0FIJ0_9BASI</name>
<dbReference type="SUPFAM" id="SSF52540">
    <property type="entry name" value="P-loop containing nucleoside triphosphate hydrolases"/>
    <property type="match status" value="1"/>
</dbReference>
<keyword evidence="7 11" id="KW-0067">ATP-binding</keyword>
<comment type="subcellular location">
    <subcellularLocation>
        <location evidence="1 12">Nucleus</location>
    </subcellularLocation>
</comment>
<dbReference type="FunFam" id="3.40.50.300:FF:000241">
    <property type="entry name" value="DNA helicase"/>
    <property type="match status" value="1"/>
</dbReference>
<evidence type="ECO:0000256" key="9">
    <source>
        <dbReference type="ARBA" id="ARBA00023242"/>
    </source>
</evidence>
<evidence type="ECO:0000256" key="11">
    <source>
        <dbReference type="RuleBase" id="RU004070"/>
    </source>
</evidence>
<evidence type="ECO:0000313" key="15">
    <source>
        <dbReference type="Proteomes" id="UP000310189"/>
    </source>
</evidence>
<dbReference type="InterPro" id="IPR054125">
    <property type="entry name" value="MCM5_C"/>
</dbReference>
<dbReference type="EMBL" id="SPNW01000044">
    <property type="protein sequence ID" value="TIA87978.1"/>
    <property type="molecule type" value="Genomic_DNA"/>
</dbReference>
<evidence type="ECO:0000256" key="8">
    <source>
        <dbReference type="ARBA" id="ARBA00023125"/>
    </source>
</evidence>
<evidence type="ECO:0000256" key="2">
    <source>
        <dbReference type="ARBA" id="ARBA00008010"/>
    </source>
</evidence>
<keyword evidence="6 12" id="KW-0347">Helicase</keyword>
<dbReference type="GO" id="GO:0003697">
    <property type="term" value="F:single-stranded DNA binding"/>
    <property type="evidence" value="ECO:0007669"/>
    <property type="project" value="TreeGrafter"/>
</dbReference>
<comment type="caution">
    <text evidence="14">The sequence shown here is derived from an EMBL/GenBank/DDBJ whole genome shotgun (WGS) entry which is preliminary data.</text>
</comment>
<dbReference type="GO" id="GO:0017116">
    <property type="term" value="F:single-stranded DNA helicase activity"/>
    <property type="evidence" value="ECO:0007669"/>
    <property type="project" value="TreeGrafter"/>
</dbReference>
<dbReference type="PANTHER" id="PTHR11630">
    <property type="entry name" value="DNA REPLICATION LICENSING FACTOR MCM FAMILY MEMBER"/>
    <property type="match status" value="1"/>
</dbReference>
<keyword evidence="5 12" id="KW-0378">Hydrolase</keyword>
<dbReference type="GO" id="GO:0016887">
    <property type="term" value="F:ATP hydrolysis activity"/>
    <property type="evidence" value="ECO:0007669"/>
    <property type="project" value="RHEA"/>
</dbReference>
<evidence type="ECO:0000313" key="14">
    <source>
        <dbReference type="EMBL" id="TIA87978.1"/>
    </source>
</evidence>
<dbReference type="SMART" id="SM00350">
    <property type="entry name" value="MCM"/>
    <property type="match status" value="1"/>
</dbReference>
<evidence type="ECO:0000256" key="6">
    <source>
        <dbReference type="ARBA" id="ARBA00022806"/>
    </source>
</evidence>
<dbReference type="PROSITE" id="PS50051">
    <property type="entry name" value="MCM_2"/>
    <property type="match status" value="1"/>
</dbReference>
<dbReference type="PROSITE" id="PS00847">
    <property type="entry name" value="MCM_1"/>
    <property type="match status" value="1"/>
</dbReference>
<dbReference type="EC" id="3.6.4.12" evidence="12"/>
<dbReference type="Gene3D" id="2.40.50.140">
    <property type="entry name" value="Nucleic acid-binding proteins"/>
    <property type="match status" value="1"/>
</dbReference>
<dbReference type="Pfam" id="PF17855">
    <property type="entry name" value="MCM_lid"/>
    <property type="match status" value="1"/>
</dbReference>
<comment type="similarity">
    <text evidence="2 11">Belongs to the MCM family.</text>
</comment>
<dbReference type="Pfam" id="PF20180">
    <property type="entry name" value="UQCC2_CBP6"/>
    <property type="match status" value="1"/>
</dbReference>
<protein>
    <recommendedName>
        <fullName evidence="12">DNA replication licensing factor MCM5</fullName>
        <ecNumber evidence="12">3.6.4.12</ecNumber>
    </recommendedName>
</protein>
<dbReference type="GO" id="GO:0005524">
    <property type="term" value="F:ATP binding"/>
    <property type="evidence" value="ECO:0007669"/>
    <property type="project" value="UniProtKB-UniRule"/>
</dbReference>
<evidence type="ECO:0000256" key="10">
    <source>
        <dbReference type="ARBA" id="ARBA00023306"/>
    </source>
</evidence>
<dbReference type="GO" id="GO:0000727">
    <property type="term" value="P:double-strand break repair via break-induced replication"/>
    <property type="evidence" value="ECO:0007669"/>
    <property type="project" value="TreeGrafter"/>
</dbReference>
<sequence length="838" mass="93453">MSSTKSKLLWIAKEWPFTKLRPKLQFKNLVQNIHDKSGQHDQVARKTVVALEELLNDKHAKAYPLSDKITKPASSPLHYSKVLDAVDGKPIHKSFLQRFLRAIYTTAVLPGDENASDASNSKIEKEFSAFLNNFRVGDDFVYRDSLRSTLLAKQYALEVSINHLLLYNEDLGYMLSQKPSELLPILEVATTRIAKALVNPLHSDGVTIPAIQVSLKSQSNLVHFRDLAADTVSKLVRVPGIVISASTLSSRATKLHIMCRSCRATKNIDVSGGWGAINLPRRCDSETPPGQTKECPMDPYTIVHDKCQYIDQQTVKLQESPDMVPVGELPRHLLLNLDRYLTAKVIPGSKIIATGIFSTFQASKQKGQAPALRQPYIRVVGLEVDDAHATTASGGRGKAFTPEEEEEFANLAQFPNLYERFANSIAPSIYGNLDIKKAVACLLFGGSKKILPDGMRLRGDINVLLLGDPGTAKSQLLKFVEKVSPIAVYTSGKGSSAAGLTASVQRDTVSRDFYLEGGAMVLADGGVVCIDEFDKMRDEDRVAIHEAMEQQTISIAKAGITTILNSRTSVLAAANPIFGRYDDMKSPGEVRHEYYEITVHANKNTLKNIDFQTTILSRFDMIFIVKDEHNESRDRTIAKHVMNLHAGKPNEESSAGSEIDLDKMKRYVMFCKQRCAPRLSNQAAEKLSSHFVALRKEVQQVEKDNDERSSIPITVRQLEAIIRISESLAKMRLSVQVHEHDVEEALRLFKFSTMDAVSAGNVEGMTRGELMDEVHKIEKEVRRRLPIGWSTSYSTLVREFCSQQGYSQHALERTLFILDKKEVIRYAAQKRVVIRTGV</sequence>
<dbReference type="FunFam" id="2.20.28.10:FF:000005">
    <property type="entry name" value="DNA helicase"/>
    <property type="match status" value="1"/>
</dbReference>
<dbReference type="SUPFAM" id="SSF50249">
    <property type="entry name" value="Nucleic acid-binding proteins"/>
    <property type="match status" value="1"/>
</dbReference>
<dbReference type="GO" id="GO:0043596">
    <property type="term" value="C:nuclear replication fork"/>
    <property type="evidence" value="ECO:0007669"/>
    <property type="project" value="UniProtKB-ARBA"/>
</dbReference>
<accession>A0A4T0FIJ0</accession>
<evidence type="ECO:0000256" key="4">
    <source>
        <dbReference type="ARBA" id="ARBA00022741"/>
    </source>
</evidence>
<dbReference type="Gene3D" id="3.30.1640.10">
    <property type="entry name" value="mini-chromosome maintenance (MCM) complex, chain A, domain 1"/>
    <property type="match status" value="1"/>
</dbReference>
<dbReference type="GO" id="GO:0006279">
    <property type="term" value="P:premeiotic DNA replication"/>
    <property type="evidence" value="ECO:0007669"/>
    <property type="project" value="UniProtKB-ARBA"/>
</dbReference>
<proteinExistence type="inferred from homology"/>
<keyword evidence="8 11" id="KW-0238">DNA-binding</keyword>
<dbReference type="OrthoDB" id="10036721at2759"/>
<dbReference type="PANTHER" id="PTHR11630:SF42">
    <property type="entry name" value="DNA REPLICATION LICENSING FACTOR MCM5"/>
    <property type="match status" value="1"/>
</dbReference>
<keyword evidence="3 12" id="KW-0235">DNA replication</keyword>
<dbReference type="Pfam" id="PF14551">
    <property type="entry name" value="MCM_N"/>
    <property type="match status" value="1"/>
</dbReference>
<comment type="catalytic activity">
    <reaction evidence="12">
        <text>ATP + H2O = ADP + phosphate + H(+)</text>
        <dbReference type="Rhea" id="RHEA:13065"/>
        <dbReference type="ChEBI" id="CHEBI:15377"/>
        <dbReference type="ChEBI" id="CHEBI:15378"/>
        <dbReference type="ChEBI" id="CHEBI:30616"/>
        <dbReference type="ChEBI" id="CHEBI:43474"/>
        <dbReference type="ChEBI" id="CHEBI:456216"/>
        <dbReference type="EC" id="3.6.4.12"/>
    </reaction>
</comment>
<dbReference type="InterPro" id="IPR033762">
    <property type="entry name" value="MCM_OB"/>
</dbReference>